<gene>
    <name evidence="2" type="ORF">ACFFTR_09940</name>
</gene>
<accession>A0ABV5M3H9</accession>
<reference evidence="2 3" key="1">
    <citation type="submission" date="2024-09" db="EMBL/GenBank/DDBJ databases">
        <authorList>
            <person name="Sun Q."/>
            <person name="Mori K."/>
        </authorList>
    </citation>
    <scope>NUCLEOTIDE SEQUENCE [LARGE SCALE GENOMIC DNA]</scope>
    <source>
        <strain evidence="2 3">JCM 3307</strain>
    </source>
</reference>
<organism evidence="2 3">
    <name type="scientific">Dactylosporangium vinaceum</name>
    <dbReference type="NCBI Taxonomy" id="53362"/>
    <lineage>
        <taxon>Bacteria</taxon>
        <taxon>Bacillati</taxon>
        <taxon>Actinomycetota</taxon>
        <taxon>Actinomycetes</taxon>
        <taxon>Micromonosporales</taxon>
        <taxon>Micromonosporaceae</taxon>
        <taxon>Dactylosporangium</taxon>
    </lineage>
</organism>
<sequence length="411" mass="44897">MPGGAEQFSHDVDRRMALAREWDDLVEQVRAIPGFEDFLQPPRLESLLPAAKGGPVVILNVSRWRCDALIVKADDVLVVELPELRQDAIVARVQNYLDVVTTWQVRALRGVSRDMDATVSSDAVEAALDDCLQWMWDAFAERILDKLEYAGRSTGDDWPRIWWCPTGPLTLLPIHAAGYHRSPGRAVLDRVVSSYTPTLRALLMARDEPPPRPAGSDRMLFVGMPDTPGQEPLPNVDIERELLDEMFGDACTSLVGDGATRDAVLTGLVDHSWAHFACHGEQDLADPSRGGLLVHDGRLTVTDLSSQQYQGAFAYLSGCKTAVGGVHLPDEAITLAAALHYTGYRHVIATLWSVLDDEAAEVAGRVYGDIVHGGVLHAGEAAVALHHAVRALRDRHPGTPSVWTPFTHTGP</sequence>
<dbReference type="Pfam" id="PF12770">
    <property type="entry name" value="CHAT"/>
    <property type="match status" value="1"/>
</dbReference>
<dbReference type="Proteomes" id="UP001589608">
    <property type="component" value="Unassembled WGS sequence"/>
</dbReference>
<name>A0ABV5M3H9_9ACTN</name>
<dbReference type="InterPro" id="IPR024983">
    <property type="entry name" value="CHAT_dom"/>
</dbReference>
<proteinExistence type="predicted"/>
<dbReference type="RefSeq" id="WP_246656546.1">
    <property type="nucleotide sequence ID" value="NZ_CP061913.1"/>
</dbReference>
<dbReference type="EMBL" id="JBHMCA010000020">
    <property type="protein sequence ID" value="MFB9443404.1"/>
    <property type="molecule type" value="Genomic_DNA"/>
</dbReference>
<evidence type="ECO:0000259" key="1">
    <source>
        <dbReference type="Pfam" id="PF12770"/>
    </source>
</evidence>
<feature type="domain" description="CHAT" evidence="1">
    <location>
        <begin position="130"/>
        <end position="410"/>
    </location>
</feature>
<evidence type="ECO:0000313" key="3">
    <source>
        <dbReference type="Proteomes" id="UP001589608"/>
    </source>
</evidence>
<evidence type="ECO:0000313" key="2">
    <source>
        <dbReference type="EMBL" id="MFB9443404.1"/>
    </source>
</evidence>
<keyword evidence="3" id="KW-1185">Reference proteome</keyword>
<comment type="caution">
    <text evidence="2">The sequence shown here is derived from an EMBL/GenBank/DDBJ whole genome shotgun (WGS) entry which is preliminary data.</text>
</comment>
<protein>
    <submittedName>
        <fullName evidence="2">CHAT domain-containing protein</fullName>
    </submittedName>
</protein>